<evidence type="ECO:0000259" key="14">
    <source>
        <dbReference type="PROSITE" id="PS51217"/>
    </source>
</evidence>
<dbReference type="SUPFAM" id="SSF52540">
    <property type="entry name" value="P-loop containing nucleoside triphosphate hydrolases"/>
    <property type="match status" value="1"/>
</dbReference>
<dbReference type="PATRIC" id="fig|324602.8.peg.1494"/>
<dbReference type="GO" id="GO:0043138">
    <property type="term" value="F:3'-5' DNA helicase activity"/>
    <property type="evidence" value="ECO:0000318"/>
    <property type="project" value="GO_Central"/>
</dbReference>
<dbReference type="HOGENOM" id="CLU_004585_5_2_0"/>
<dbReference type="InParanoid" id="A9W9P7"/>
<keyword evidence="7" id="KW-0413">Isomerase</keyword>
<dbReference type="RefSeq" id="WP_012257189.1">
    <property type="nucleotide sequence ID" value="NC_010175.1"/>
</dbReference>
<dbReference type="Pfam" id="PF00580">
    <property type="entry name" value="UvrD-helicase"/>
    <property type="match status" value="1"/>
</dbReference>
<dbReference type="EnsemblBacteria" id="ABY34533">
    <property type="protein sequence ID" value="ABY34533"/>
    <property type="gene ID" value="Caur_1305"/>
</dbReference>
<evidence type="ECO:0000256" key="6">
    <source>
        <dbReference type="ARBA" id="ARBA00023125"/>
    </source>
</evidence>
<keyword evidence="3 11" id="KW-0378">Hydrolase</keyword>
<evidence type="ECO:0000256" key="12">
    <source>
        <dbReference type="SAM" id="MobiDB-lite"/>
    </source>
</evidence>
<dbReference type="CDD" id="cd18807">
    <property type="entry name" value="SF1_C_UvrD"/>
    <property type="match status" value="1"/>
</dbReference>
<feature type="region of interest" description="Disordered" evidence="12">
    <location>
        <begin position="668"/>
        <end position="688"/>
    </location>
</feature>
<dbReference type="InterPro" id="IPR000212">
    <property type="entry name" value="DNA_helicase_UvrD/REP"/>
</dbReference>
<dbReference type="CDD" id="cd17932">
    <property type="entry name" value="DEXQc_UvrD"/>
    <property type="match status" value="1"/>
</dbReference>
<dbReference type="PROSITE" id="PS51217">
    <property type="entry name" value="UVRD_HELICASE_CTER"/>
    <property type="match status" value="1"/>
</dbReference>
<dbReference type="EMBL" id="CP000909">
    <property type="protein sequence ID" value="ABY34533.1"/>
    <property type="molecule type" value="Genomic_DNA"/>
</dbReference>
<evidence type="ECO:0000256" key="9">
    <source>
        <dbReference type="ARBA" id="ARBA00034808"/>
    </source>
</evidence>
<evidence type="ECO:0000256" key="10">
    <source>
        <dbReference type="ARBA" id="ARBA00048988"/>
    </source>
</evidence>
<feature type="binding site" evidence="11">
    <location>
        <begin position="28"/>
        <end position="35"/>
    </location>
    <ligand>
        <name>ATP</name>
        <dbReference type="ChEBI" id="CHEBI:30616"/>
    </ligand>
</feature>
<keyword evidence="6" id="KW-0238">DNA-binding</keyword>
<dbReference type="InterPro" id="IPR013986">
    <property type="entry name" value="DExx_box_DNA_helicase_dom_sf"/>
</dbReference>
<comment type="similarity">
    <text evidence="1">Belongs to the helicase family. UvrD subfamily.</text>
</comment>
<dbReference type="AlphaFoldDB" id="A9W9P7"/>
<evidence type="ECO:0000313" key="15">
    <source>
        <dbReference type="EMBL" id="ABY34533.1"/>
    </source>
</evidence>
<dbReference type="FunFam" id="1.10.10.160:FF:000001">
    <property type="entry name" value="ATP-dependent DNA helicase"/>
    <property type="match status" value="1"/>
</dbReference>
<dbReference type="Proteomes" id="UP000002008">
    <property type="component" value="Chromosome"/>
</dbReference>
<feature type="domain" description="UvrD-like helicase C-terminal" evidence="14">
    <location>
        <begin position="289"/>
        <end position="569"/>
    </location>
</feature>
<dbReference type="PANTHER" id="PTHR11070:SF2">
    <property type="entry name" value="ATP-DEPENDENT DNA HELICASE SRS2"/>
    <property type="match status" value="1"/>
</dbReference>
<dbReference type="InterPro" id="IPR014017">
    <property type="entry name" value="DNA_helicase_UvrD-like_C"/>
</dbReference>
<evidence type="ECO:0000256" key="3">
    <source>
        <dbReference type="ARBA" id="ARBA00022801"/>
    </source>
</evidence>
<dbReference type="PANTHER" id="PTHR11070">
    <property type="entry name" value="UVRD / RECB / PCRA DNA HELICASE FAMILY MEMBER"/>
    <property type="match status" value="1"/>
</dbReference>
<dbReference type="GO" id="GO:0016887">
    <property type="term" value="F:ATP hydrolysis activity"/>
    <property type="evidence" value="ECO:0007669"/>
    <property type="project" value="RHEA"/>
</dbReference>
<dbReference type="KEGG" id="cau:Caur_1305"/>
<evidence type="ECO:0000259" key="13">
    <source>
        <dbReference type="PROSITE" id="PS51198"/>
    </source>
</evidence>
<protein>
    <recommendedName>
        <fullName evidence="9">DNA 3'-5' helicase</fullName>
        <ecNumber evidence="9">5.6.2.4</ecNumber>
    </recommendedName>
</protein>
<dbReference type="PROSITE" id="PS51198">
    <property type="entry name" value="UVRD_HELICASE_ATP_BIND"/>
    <property type="match status" value="1"/>
</dbReference>
<dbReference type="eggNOG" id="COG0210">
    <property type="taxonomic scope" value="Bacteria"/>
</dbReference>
<reference evidence="16" key="1">
    <citation type="journal article" date="2011" name="BMC Genomics">
        <title>Complete genome sequence of the filamentous anoxygenic phototrophic bacterium Chloroflexus aurantiacus.</title>
        <authorList>
            <person name="Tang K.H."/>
            <person name="Barry K."/>
            <person name="Chertkov O."/>
            <person name="Dalin E."/>
            <person name="Han C.S."/>
            <person name="Hauser L.J."/>
            <person name="Honchak B.M."/>
            <person name="Karbach L.E."/>
            <person name="Land M.L."/>
            <person name="Lapidus A."/>
            <person name="Larimer F.W."/>
            <person name="Mikhailova N."/>
            <person name="Pitluck S."/>
            <person name="Pierson B.K."/>
            <person name="Blankenship R.E."/>
        </authorList>
    </citation>
    <scope>NUCLEOTIDE SEQUENCE [LARGE SCALE GENOMIC DNA]</scope>
    <source>
        <strain evidence="16">ATCC 29366 / DSM 635 / J-10-fl</strain>
    </source>
</reference>
<keyword evidence="16" id="KW-1185">Reference proteome</keyword>
<evidence type="ECO:0000256" key="4">
    <source>
        <dbReference type="ARBA" id="ARBA00022806"/>
    </source>
</evidence>
<keyword evidence="5 11" id="KW-0067">ATP-binding</keyword>
<dbReference type="GO" id="GO:0000725">
    <property type="term" value="P:recombinational repair"/>
    <property type="evidence" value="ECO:0000318"/>
    <property type="project" value="GO_Central"/>
</dbReference>
<evidence type="ECO:0000256" key="2">
    <source>
        <dbReference type="ARBA" id="ARBA00022741"/>
    </source>
</evidence>
<dbReference type="GO" id="GO:0005829">
    <property type="term" value="C:cytosol"/>
    <property type="evidence" value="ECO:0000318"/>
    <property type="project" value="GO_Central"/>
</dbReference>
<evidence type="ECO:0000256" key="1">
    <source>
        <dbReference type="ARBA" id="ARBA00009922"/>
    </source>
</evidence>
<dbReference type="FunCoup" id="A9W9P7">
    <property type="interactions" value="539"/>
</dbReference>
<dbReference type="Gene3D" id="1.10.486.10">
    <property type="entry name" value="PCRA, domain 4"/>
    <property type="match status" value="1"/>
</dbReference>
<dbReference type="GO" id="GO:0009314">
    <property type="term" value="P:response to radiation"/>
    <property type="evidence" value="ECO:0007669"/>
    <property type="project" value="UniProtKB-ARBA"/>
</dbReference>
<keyword evidence="4 11" id="KW-0347">Helicase</keyword>
<dbReference type="GO" id="GO:0033202">
    <property type="term" value="C:DNA helicase complex"/>
    <property type="evidence" value="ECO:0000318"/>
    <property type="project" value="GO_Central"/>
</dbReference>
<evidence type="ECO:0000256" key="5">
    <source>
        <dbReference type="ARBA" id="ARBA00022840"/>
    </source>
</evidence>
<evidence type="ECO:0000256" key="7">
    <source>
        <dbReference type="ARBA" id="ARBA00023235"/>
    </source>
</evidence>
<comment type="catalytic activity">
    <reaction evidence="10">
        <text>ATP + H2O = ADP + phosphate + H(+)</text>
        <dbReference type="Rhea" id="RHEA:13065"/>
        <dbReference type="ChEBI" id="CHEBI:15377"/>
        <dbReference type="ChEBI" id="CHEBI:15378"/>
        <dbReference type="ChEBI" id="CHEBI:30616"/>
        <dbReference type="ChEBI" id="CHEBI:43474"/>
        <dbReference type="ChEBI" id="CHEBI:456216"/>
        <dbReference type="EC" id="5.6.2.4"/>
    </reaction>
</comment>
<dbReference type="FunFam" id="1.10.486.10:FF:000003">
    <property type="entry name" value="ATP-dependent DNA helicase"/>
    <property type="match status" value="1"/>
</dbReference>
<proteinExistence type="inferred from homology"/>
<evidence type="ECO:0000256" key="8">
    <source>
        <dbReference type="ARBA" id="ARBA00034617"/>
    </source>
</evidence>
<name>A9W9P7_CHLAA</name>
<dbReference type="InterPro" id="IPR014016">
    <property type="entry name" value="UvrD-like_ATP-bd"/>
</dbReference>
<comment type="catalytic activity">
    <reaction evidence="8">
        <text>Couples ATP hydrolysis with the unwinding of duplex DNA by translocating in the 3'-5' direction.</text>
        <dbReference type="EC" id="5.6.2.4"/>
    </reaction>
</comment>
<dbReference type="STRING" id="324602.Caur_1305"/>
<sequence length="746" mass="85404">MTGDLLANLNEPQQRAVTTVTGPVLVLAGPGSGKTRVLTHRIAYLIAETGIDPLQILAVTFTNKAAREIRERLNLLVGETVAHEITIGTFHAICTRWLRRDIVHLGRERDFVIYDSDDQERLMKRVLRELNLNEKQYPPRAILGVISRAKNELVDPEAFARTARSYFDEIVARCYTRYQQLLIESNALDFDDLLVETVRLFQEHPAILHHYHQRYRFLLVDEYQDTNRAQYLIVRALAERDRNLFVVGDEAQSIYAWRGADIRNILQFEHDYPDARVILLEQNYRSTQAILDAAQALMHASPQRKYAKNLWTVNGKGEAVTLYEASDEEDEVQFVVDEILRLIAEGKARPGDCAIMYRTNAQSRLVEEALIHAGVPYYVVGGVRFYERKEIKDVLAYLRLIANPYDSVSLQRIINWPGRGIGERTVAELIAWARTLGLPLYQALREIADNDAISHPFGGRARTALTEFYRLLSELHQLHGMMALSDLIDYLLNRIDVRATLYSEYDGDEADDRWRNVQELRNAALKYVNLPVETQLTAFLEEIALVADVDAIDRNSDTVTCITLHQAKGLEFPCVFLLGIEEGLLPHSRSLDNRDSIEEERRLLYVGMTRAQRRLYLCHATKRTMFGRVNIGARSRFLNDIPPTLVQQVHRRGYRAIPAVAGTTWQFRTSGQSEQNRRTSRNQAPLPTPQKAVFFPGQRVRHATFGEGIVVDSRLIEGDEEVTVRFADRERRLLASFARLEQLRDG</sequence>
<keyword evidence="2 11" id="KW-0547">Nucleotide-binding</keyword>
<dbReference type="GO" id="GO:0005524">
    <property type="term" value="F:ATP binding"/>
    <property type="evidence" value="ECO:0007669"/>
    <property type="project" value="UniProtKB-UniRule"/>
</dbReference>
<dbReference type="Gene3D" id="1.10.10.160">
    <property type="match status" value="1"/>
</dbReference>
<gene>
    <name evidence="15" type="ordered locus">Caur_1305</name>
</gene>
<dbReference type="Gene3D" id="3.40.50.300">
    <property type="entry name" value="P-loop containing nucleotide triphosphate hydrolases"/>
    <property type="match status" value="2"/>
</dbReference>
<accession>A9W9P7</accession>
<dbReference type="Pfam" id="PF13361">
    <property type="entry name" value="UvrD_C"/>
    <property type="match status" value="1"/>
</dbReference>
<evidence type="ECO:0000313" key="16">
    <source>
        <dbReference type="Proteomes" id="UP000002008"/>
    </source>
</evidence>
<evidence type="ECO:0000256" key="11">
    <source>
        <dbReference type="PROSITE-ProRule" id="PRU00560"/>
    </source>
</evidence>
<feature type="domain" description="UvrD-like helicase ATP-binding" evidence="13">
    <location>
        <begin position="7"/>
        <end position="287"/>
    </location>
</feature>
<dbReference type="GO" id="GO:0003677">
    <property type="term" value="F:DNA binding"/>
    <property type="evidence" value="ECO:0007669"/>
    <property type="project" value="UniProtKB-KW"/>
</dbReference>
<dbReference type="InterPro" id="IPR027417">
    <property type="entry name" value="P-loop_NTPase"/>
</dbReference>
<organism evidence="15 16">
    <name type="scientific">Chloroflexus aurantiacus (strain ATCC 29366 / DSM 635 / J-10-fl)</name>
    <dbReference type="NCBI Taxonomy" id="324602"/>
    <lineage>
        <taxon>Bacteria</taxon>
        <taxon>Bacillati</taxon>
        <taxon>Chloroflexota</taxon>
        <taxon>Chloroflexia</taxon>
        <taxon>Chloroflexales</taxon>
        <taxon>Chloroflexineae</taxon>
        <taxon>Chloroflexaceae</taxon>
        <taxon>Chloroflexus</taxon>
    </lineage>
</organism>
<dbReference type="EC" id="5.6.2.4" evidence="9"/>